<proteinExistence type="predicted"/>
<organism evidence="4 5">
    <name type="scientific">Pseudooceanicola spongiae</name>
    <dbReference type="NCBI Taxonomy" id="2613965"/>
    <lineage>
        <taxon>Bacteria</taxon>
        <taxon>Pseudomonadati</taxon>
        <taxon>Pseudomonadota</taxon>
        <taxon>Alphaproteobacteria</taxon>
        <taxon>Rhodobacterales</taxon>
        <taxon>Paracoccaceae</taxon>
        <taxon>Pseudooceanicola</taxon>
    </lineage>
</organism>
<evidence type="ECO:0000256" key="2">
    <source>
        <dbReference type="ARBA" id="ARBA00022729"/>
    </source>
</evidence>
<evidence type="ECO:0008006" key="6">
    <source>
        <dbReference type="Google" id="ProtNLM"/>
    </source>
</evidence>
<keyword evidence="3" id="KW-0574">Periplasm</keyword>
<dbReference type="CDD" id="cd13666">
    <property type="entry name" value="PBP2_TRAP_DctP_like_1"/>
    <property type="match status" value="1"/>
</dbReference>
<keyword evidence="5" id="KW-1185">Reference proteome</keyword>
<dbReference type="GO" id="GO:0042597">
    <property type="term" value="C:periplasmic space"/>
    <property type="evidence" value="ECO:0007669"/>
    <property type="project" value="UniProtKB-SubCell"/>
</dbReference>
<name>A0A7M3V2T5_9RHOB</name>
<dbReference type="Pfam" id="PF03480">
    <property type="entry name" value="DctP"/>
    <property type="match status" value="1"/>
</dbReference>
<evidence type="ECO:0000313" key="4">
    <source>
        <dbReference type="EMBL" id="QOL79398.1"/>
    </source>
</evidence>
<accession>A0A7M3V2T5</accession>
<dbReference type="InterPro" id="IPR018389">
    <property type="entry name" value="DctP_fam"/>
</dbReference>
<evidence type="ECO:0000256" key="1">
    <source>
        <dbReference type="ARBA" id="ARBA00004418"/>
    </source>
</evidence>
<evidence type="ECO:0000313" key="5">
    <source>
        <dbReference type="Proteomes" id="UP000594118"/>
    </source>
</evidence>
<comment type="subcellular location">
    <subcellularLocation>
        <location evidence="1">Periplasm</location>
    </subcellularLocation>
</comment>
<gene>
    <name evidence="4" type="ORF">F3W81_00230</name>
</gene>
<evidence type="ECO:0000256" key="3">
    <source>
        <dbReference type="ARBA" id="ARBA00022764"/>
    </source>
</evidence>
<reference evidence="4 5" key="1">
    <citation type="submission" date="2019-10" db="EMBL/GenBank/DDBJ databases">
        <title>Pseudopuniceibacterium sp. HQ09 islated from Antarctica.</title>
        <authorList>
            <person name="Liao L."/>
            <person name="Su S."/>
            <person name="Chen B."/>
            <person name="Yu Y."/>
        </authorList>
    </citation>
    <scope>NUCLEOTIDE SEQUENCE [LARGE SCALE GENOMIC DNA]</scope>
    <source>
        <strain evidence="4 5">HQ09</strain>
    </source>
</reference>
<dbReference type="NCBIfam" id="NF037995">
    <property type="entry name" value="TRAP_S1"/>
    <property type="match status" value="1"/>
</dbReference>
<dbReference type="PANTHER" id="PTHR33376:SF15">
    <property type="entry name" value="BLL6794 PROTEIN"/>
    <property type="match status" value="1"/>
</dbReference>
<protein>
    <recommendedName>
        <fullName evidence="6">C4-dicarboxylate ABC transporter substrate-binding protein</fullName>
    </recommendedName>
</protein>
<sequence>MLVEHAGWRPECPPREEIMKYFLKSAATVGLLSVSTLSAQANTILIANEPGPNRGARAEAIEHLAQQISERTNGEVTVEQNWGGALFKSEAALASLSAGVADMGVIIGSYAESEFPELQIGGLLLKPANTWVMMKAMYELFTTNEYVKQRMDDMNIVYMQPYSLSPQILACRGEGIRSVADIKGTKIAHTGASGDVFSVLGGNMVKMPIYDVFQGMETGLIDCSVTYAYFAVASNLNEKVDTMVDLRFSTVTSLATFMNKFTFESLSEQEQEAILSIGPDLIDYYGESLEAADTKALETLQTGEYAVEFVDMPDADYAVLQEAAAPTIEKWKRDVATYGGDGDALLAELYALMDKWTQVMETEGLPWTR</sequence>
<dbReference type="AlphaFoldDB" id="A0A7M3V2T5"/>
<dbReference type="EMBL" id="CP045201">
    <property type="protein sequence ID" value="QOL79398.1"/>
    <property type="molecule type" value="Genomic_DNA"/>
</dbReference>
<dbReference type="Proteomes" id="UP000594118">
    <property type="component" value="Chromosome"/>
</dbReference>
<dbReference type="InterPro" id="IPR038404">
    <property type="entry name" value="TRAP_DctP_sf"/>
</dbReference>
<dbReference type="Gene3D" id="3.40.190.170">
    <property type="entry name" value="Bacterial extracellular solute-binding protein, family 7"/>
    <property type="match status" value="1"/>
</dbReference>
<dbReference type="KEGG" id="pshq:F3W81_00230"/>
<dbReference type="SUPFAM" id="SSF53850">
    <property type="entry name" value="Periplasmic binding protein-like II"/>
    <property type="match status" value="1"/>
</dbReference>
<dbReference type="GO" id="GO:0055085">
    <property type="term" value="P:transmembrane transport"/>
    <property type="evidence" value="ECO:0007669"/>
    <property type="project" value="InterPro"/>
</dbReference>
<keyword evidence="2" id="KW-0732">Signal</keyword>
<dbReference type="PANTHER" id="PTHR33376">
    <property type="match status" value="1"/>
</dbReference>